<organism evidence="2 3">
    <name type="scientific">Epidermidibacterium keratini</name>
    <dbReference type="NCBI Taxonomy" id="1891644"/>
    <lineage>
        <taxon>Bacteria</taxon>
        <taxon>Bacillati</taxon>
        <taxon>Actinomycetota</taxon>
        <taxon>Actinomycetes</taxon>
        <taxon>Sporichthyales</taxon>
        <taxon>Sporichthyaceae</taxon>
        <taxon>Epidermidibacterium</taxon>
    </lineage>
</organism>
<dbReference type="RefSeq" id="WP_159544848.1">
    <property type="nucleotide sequence ID" value="NZ_CP047156.1"/>
</dbReference>
<name>A0A7L4YM93_9ACTN</name>
<reference evidence="2 3" key="1">
    <citation type="journal article" date="2018" name="Int. J. Syst. Evol. Microbiol.">
        <title>Epidermidibacterium keratini gen. nov., sp. nov., a member of the family Sporichthyaceae, isolated from keratin epidermis.</title>
        <authorList>
            <person name="Lee D.G."/>
            <person name="Trujillo M.E."/>
            <person name="Kang S."/>
            <person name="Nam J.J."/>
            <person name="Kim Y.J."/>
        </authorList>
    </citation>
    <scope>NUCLEOTIDE SEQUENCE [LARGE SCALE GENOMIC DNA]</scope>
    <source>
        <strain evidence="2 3">EPI-7</strain>
    </source>
</reference>
<dbReference type="KEGG" id="eke:EK0264_08985"/>
<gene>
    <name evidence="2" type="ORF">EK0264_08985</name>
</gene>
<dbReference type="SUPFAM" id="SSF52218">
    <property type="entry name" value="Flavoproteins"/>
    <property type="match status" value="1"/>
</dbReference>
<dbReference type="GO" id="GO:0016491">
    <property type="term" value="F:oxidoreductase activity"/>
    <property type="evidence" value="ECO:0007669"/>
    <property type="project" value="InterPro"/>
</dbReference>
<protein>
    <submittedName>
        <fullName evidence="2">NADPH-dependent oxidoreductase</fullName>
    </submittedName>
</protein>
<evidence type="ECO:0000313" key="2">
    <source>
        <dbReference type="EMBL" id="QHC00401.1"/>
    </source>
</evidence>
<dbReference type="InParanoid" id="A0A7L4YM93"/>
<dbReference type="OrthoDB" id="8853249at2"/>
<sequence>MSLSALVLNCTLKPSPAVSSSELIGTQILDELGKQDVTGEILRVVDHNVRFGVSADEGDGDGWPDIRARMLAADVLVLATPIWMGQPSSVCKMVLERLDAELSESDDEGRLLTYNKVAAIGVVGNEDGAHHVSAELCQALTDVGFTLAPNATTYWVGEAMGSIDYNDLDPSPEKTVSATQTLAVNVAHLARLLSNSGYPPSE</sequence>
<dbReference type="EMBL" id="CP047156">
    <property type="protein sequence ID" value="QHC00401.1"/>
    <property type="molecule type" value="Genomic_DNA"/>
</dbReference>
<dbReference type="AlphaFoldDB" id="A0A7L4YM93"/>
<keyword evidence="3" id="KW-1185">Reference proteome</keyword>
<accession>A0A7L4YM93</accession>
<dbReference type="Gene3D" id="3.40.50.360">
    <property type="match status" value="1"/>
</dbReference>
<dbReference type="Proteomes" id="UP000463857">
    <property type="component" value="Chromosome"/>
</dbReference>
<dbReference type="InterPro" id="IPR005025">
    <property type="entry name" value="FMN_Rdtase-like_dom"/>
</dbReference>
<dbReference type="InterPro" id="IPR029039">
    <property type="entry name" value="Flavoprotein-like_sf"/>
</dbReference>
<feature type="domain" description="NADPH-dependent FMN reductase-like" evidence="1">
    <location>
        <begin position="6"/>
        <end position="150"/>
    </location>
</feature>
<evidence type="ECO:0000259" key="1">
    <source>
        <dbReference type="Pfam" id="PF03358"/>
    </source>
</evidence>
<evidence type="ECO:0000313" key="3">
    <source>
        <dbReference type="Proteomes" id="UP000463857"/>
    </source>
</evidence>
<proteinExistence type="predicted"/>
<dbReference type="Pfam" id="PF03358">
    <property type="entry name" value="FMN_red"/>
    <property type="match status" value="1"/>
</dbReference>